<dbReference type="AlphaFoldDB" id="A0A392PXR9"/>
<keyword evidence="2" id="KW-1185">Reference proteome</keyword>
<organism evidence="1 2">
    <name type="scientific">Trifolium medium</name>
    <dbReference type="NCBI Taxonomy" id="97028"/>
    <lineage>
        <taxon>Eukaryota</taxon>
        <taxon>Viridiplantae</taxon>
        <taxon>Streptophyta</taxon>
        <taxon>Embryophyta</taxon>
        <taxon>Tracheophyta</taxon>
        <taxon>Spermatophyta</taxon>
        <taxon>Magnoliopsida</taxon>
        <taxon>eudicotyledons</taxon>
        <taxon>Gunneridae</taxon>
        <taxon>Pentapetalae</taxon>
        <taxon>rosids</taxon>
        <taxon>fabids</taxon>
        <taxon>Fabales</taxon>
        <taxon>Fabaceae</taxon>
        <taxon>Papilionoideae</taxon>
        <taxon>50 kb inversion clade</taxon>
        <taxon>NPAAA clade</taxon>
        <taxon>Hologalegina</taxon>
        <taxon>IRL clade</taxon>
        <taxon>Trifolieae</taxon>
        <taxon>Trifolium</taxon>
    </lineage>
</organism>
<dbReference type="PANTHER" id="PTHR48462">
    <property type="entry name" value="PROTEIN, PUTATIVE-RELATED"/>
    <property type="match status" value="1"/>
</dbReference>
<feature type="non-terminal residue" evidence="1">
    <location>
        <position position="100"/>
    </location>
</feature>
<evidence type="ECO:0000313" key="2">
    <source>
        <dbReference type="Proteomes" id="UP000265520"/>
    </source>
</evidence>
<accession>A0A392PXR9</accession>
<reference evidence="1 2" key="1">
    <citation type="journal article" date="2018" name="Front. Plant Sci.">
        <title>Red Clover (Trifolium pratense) and Zigzag Clover (T. medium) - A Picture of Genomic Similarities and Differences.</title>
        <authorList>
            <person name="Dluhosova J."/>
            <person name="Istvanek J."/>
            <person name="Nedelnik J."/>
            <person name="Repkova J."/>
        </authorList>
    </citation>
    <scope>NUCLEOTIDE SEQUENCE [LARGE SCALE GENOMIC DNA]</scope>
    <source>
        <strain evidence="2">cv. 10/8</strain>
        <tissue evidence="1">Leaf</tissue>
    </source>
</reference>
<name>A0A392PXR9_9FABA</name>
<dbReference type="Proteomes" id="UP000265520">
    <property type="component" value="Unassembled WGS sequence"/>
</dbReference>
<proteinExistence type="predicted"/>
<dbReference type="EMBL" id="LXQA010101037">
    <property type="protein sequence ID" value="MCI16477.1"/>
    <property type="molecule type" value="Genomic_DNA"/>
</dbReference>
<evidence type="ECO:0000313" key="1">
    <source>
        <dbReference type="EMBL" id="MCI16477.1"/>
    </source>
</evidence>
<dbReference type="PANTHER" id="PTHR48462:SF1">
    <property type="entry name" value="PROTEIN, PUTATIVE-RELATED"/>
    <property type="match status" value="1"/>
</dbReference>
<sequence>MSKFVEHAVLCRELSGFKYKHDFDVFKHAGVYVKKDPPVNFLADPLEGRSSLRSTDILVYGWVEGKHTCVDLTGVSSLVRLTTGDFTVGDATLKVDSSKV</sequence>
<protein>
    <submittedName>
        <fullName evidence="1">Auxilin-like protein</fullName>
    </submittedName>
</protein>
<comment type="caution">
    <text evidence="1">The sequence shown here is derived from an EMBL/GenBank/DDBJ whole genome shotgun (WGS) entry which is preliminary data.</text>
</comment>